<keyword evidence="4" id="KW-0732">Signal</keyword>
<gene>
    <name evidence="5" type="ORF">FFLO_03799</name>
</gene>
<feature type="signal peptide" evidence="4">
    <location>
        <begin position="1"/>
        <end position="33"/>
    </location>
</feature>
<feature type="compositionally biased region" description="Acidic residues" evidence="3">
    <location>
        <begin position="146"/>
        <end position="156"/>
    </location>
</feature>
<dbReference type="Pfam" id="PF10273">
    <property type="entry name" value="WGG"/>
    <property type="match status" value="1"/>
</dbReference>
<feature type="region of interest" description="Disordered" evidence="3">
    <location>
        <begin position="132"/>
        <end position="201"/>
    </location>
</feature>
<dbReference type="GO" id="GO:0006364">
    <property type="term" value="P:rRNA processing"/>
    <property type="evidence" value="ECO:0007669"/>
    <property type="project" value="UniProtKB-KW"/>
</dbReference>
<evidence type="ECO:0000256" key="3">
    <source>
        <dbReference type="SAM" id="MobiDB-lite"/>
    </source>
</evidence>
<accession>A0A8K0JK42</accession>
<feature type="compositionally biased region" description="Polar residues" evidence="3">
    <location>
        <begin position="134"/>
        <end position="143"/>
    </location>
</feature>
<evidence type="ECO:0008006" key="7">
    <source>
        <dbReference type="Google" id="ProtNLM"/>
    </source>
</evidence>
<evidence type="ECO:0000256" key="4">
    <source>
        <dbReference type="SAM" id="SignalP"/>
    </source>
</evidence>
<dbReference type="OrthoDB" id="263560at2759"/>
<feature type="chain" id="PRO_5035475380" description="Pre-rRNA-processing protein TSR2" evidence="4">
    <location>
        <begin position="34"/>
        <end position="201"/>
    </location>
</feature>
<dbReference type="InterPro" id="IPR019398">
    <property type="entry name" value="Pre-rRNA_process_TSR2"/>
</dbReference>
<sequence length="201" mass="22024">MASSSPATPDIALFARGTIALFTLWPALRLAVSEEWGGPDSKEKRTWMISEVVDYFESCLPKANEPKMTEEQLAELVDQDDLAEMLEGMVSDEFEVDLDDGSADEVAGDVVKLWKKVVKGDQAMVDELEELVRTTGSKKVQAQGNGDDDEELDEDGNPLPDSEGSSDDEDIEMAAPAQPKEKQEPVVDDDGFTLVQKKGKK</sequence>
<proteinExistence type="inferred from homology"/>
<name>A0A8K0JK42_9TREE</name>
<reference evidence="5" key="1">
    <citation type="submission" date="2020-04" db="EMBL/GenBank/DDBJ databases">
        <title>Analysis of mating type loci in Filobasidium floriforme.</title>
        <authorList>
            <person name="Nowrousian M."/>
        </authorList>
    </citation>
    <scope>NUCLEOTIDE SEQUENCE</scope>
    <source>
        <strain evidence="5">CBS 6242</strain>
    </source>
</reference>
<evidence type="ECO:0000313" key="6">
    <source>
        <dbReference type="Proteomes" id="UP000812966"/>
    </source>
</evidence>
<evidence type="ECO:0000256" key="1">
    <source>
        <dbReference type="ARBA" id="ARBA00006524"/>
    </source>
</evidence>
<comment type="caution">
    <text evidence="5">The sequence shown here is derived from an EMBL/GenBank/DDBJ whole genome shotgun (WGS) entry which is preliminary data.</text>
</comment>
<keyword evidence="2" id="KW-0698">rRNA processing</keyword>
<keyword evidence="6" id="KW-1185">Reference proteome</keyword>
<evidence type="ECO:0000256" key="2">
    <source>
        <dbReference type="ARBA" id="ARBA00022552"/>
    </source>
</evidence>
<protein>
    <recommendedName>
        <fullName evidence="7">Pre-rRNA-processing protein TSR2</fullName>
    </recommendedName>
</protein>
<dbReference type="EMBL" id="JABELV010000072">
    <property type="protein sequence ID" value="KAG7532171.1"/>
    <property type="molecule type" value="Genomic_DNA"/>
</dbReference>
<dbReference type="Proteomes" id="UP000812966">
    <property type="component" value="Unassembled WGS sequence"/>
</dbReference>
<comment type="similarity">
    <text evidence="1">Belongs to the TSR2 family.</text>
</comment>
<organism evidence="5 6">
    <name type="scientific">Filobasidium floriforme</name>
    <dbReference type="NCBI Taxonomy" id="5210"/>
    <lineage>
        <taxon>Eukaryota</taxon>
        <taxon>Fungi</taxon>
        <taxon>Dikarya</taxon>
        <taxon>Basidiomycota</taxon>
        <taxon>Agaricomycotina</taxon>
        <taxon>Tremellomycetes</taxon>
        <taxon>Filobasidiales</taxon>
        <taxon>Filobasidiaceae</taxon>
        <taxon>Filobasidium</taxon>
    </lineage>
</organism>
<dbReference type="AlphaFoldDB" id="A0A8K0JK42"/>
<dbReference type="PANTHER" id="PTHR21250">
    <property type="entry name" value="PRE-RRNA-PROCESSING PROTEIN TSR2 HOMOLOG"/>
    <property type="match status" value="1"/>
</dbReference>
<evidence type="ECO:0000313" key="5">
    <source>
        <dbReference type="EMBL" id="KAG7532171.1"/>
    </source>
</evidence>